<protein>
    <submittedName>
        <fullName evidence="3">Uncharacterized protein</fullName>
    </submittedName>
</protein>
<accession>A0AAV4N1M0</accession>
<gene>
    <name evidence="3" type="ORF">CEXT_413401</name>
</gene>
<dbReference type="EMBL" id="BPLR01020355">
    <property type="protein sequence ID" value="GIX77765.1"/>
    <property type="molecule type" value="Genomic_DNA"/>
</dbReference>
<feature type="transmembrane region" description="Helical" evidence="2">
    <location>
        <begin position="6"/>
        <end position="23"/>
    </location>
</feature>
<evidence type="ECO:0000256" key="1">
    <source>
        <dbReference type="SAM" id="MobiDB-lite"/>
    </source>
</evidence>
<dbReference type="Proteomes" id="UP001054945">
    <property type="component" value="Unassembled WGS sequence"/>
</dbReference>
<feature type="region of interest" description="Disordered" evidence="1">
    <location>
        <begin position="91"/>
        <end position="116"/>
    </location>
</feature>
<dbReference type="AlphaFoldDB" id="A0AAV4N1M0"/>
<reference evidence="3 4" key="1">
    <citation type="submission" date="2021-06" db="EMBL/GenBank/DDBJ databases">
        <title>Caerostris extrusa draft genome.</title>
        <authorList>
            <person name="Kono N."/>
            <person name="Arakawa K."/>
        </authorList>
    </citation>
    <scope>NUCLEOTIDE SEQUENCE [LARGE SCALE GENOMIC DNA]</scope>
</reference>
<evidence type="ECO:0000313" key="3">
    <source>
        <dbReference type="EMBL" id="GIX77765.1"/>
    </source>
</evidence>
<name>A0AAV4N1M0_CAEEX</name>
<proteinExistence type="predicted"/>
<keyword evidence="2" id="KW-1133">Transmembrane helix</keyword>
<comment type="caution">
    <text evidence="3">The sequence shown here is derived from an EMBL/GenBank/DDBJ whole genome shotgun (WGS) entry which is preliminary data.</text>
</comment>
<keyword evidence="2" id="KW-0472">Membrane</keyword>
<keyword evidence="2" id="KW-0812">Transmembrane</keyword>
<evidence type="ECO:0000256" key="2">
    <source>
        <dbReference type="SAM" id="Phobius"/>
    </source>
</evidence>
<evidence type="ECO:0000313" key="4">
    <source>
        <dbReference type="Proteomes" id="UP001054945"/>
    </source>
</evidence>
<keyword evidence="4" id="KW-1185">Reference proteome</keyword>
<organism evidence="3 4">
    <name type="scientific">Caerostris extrusa</name>
    <name type="common">Bark spider</name>
    <name type="synonym">Caerostris bankana</name>
    <dbReference type="NCBI Taxonomy" id="172846"/>
    <lineage>
        <taxon>Eukaryota</taxon>
        <taxon>Metazoa</taxon>
        <taxon>Ecdysozoa</taxon>
        <taxon>Arthropoda</taxon>
        <taxon>Chelicerata</taxon>
        <taxon>Arachnida</taxon>
        <taxon>Araneae</taxon>
        <taxon>Araneomorphae</taxon>
        <taxon>Entelegynae</taxon>
        <taxon>Araneoidea</taxon>
        <taxon>Araneidae</taxon>
        <taxon>Caerostris</taxon>
    </lineage>
</organism>
<sequence>MRYDSDMGFVSFIIHMICGLSLYSKIVDGRKMIDYEIQVSSNISDKEPHWLFPNGGWGVGRTAGARAPPPFRRRVTSRAARCQGGRKYCAGREGLQRKQPGWGPLAQGTPSPDDLF</sequence>